<sequence length="59" mass="6597">MYLTNSWQLEIFATGPWAGALVGTMPRVDVFKYLGIEQVGEDWIVLICVFSAFDLSLIA</sequence>
<dbReference type="InParanoid" id="A0A2K1J7H1"/>
<keyword evidence="3" id="KW-1185">Reference proteome</keyword>
<dbReference type="EnsemblPlants" id="Pp3c16_6890V3.1">
    <property type="protein sequence ID" value="PAC:32985544.CDS.1"/>
    <property type="gene ID" value="Pp3c16_6890"/>
</dbReference>
<dbReference type="EMBL" id="ABEU02000016">
    <property type="protein sequence ID" value="PNR37471.1"/>
    <property type="molecule type" value="Genomic_DNA"/>
</dbReference>
<evidence type="ECO:0000313" key="3">
    <source>
        <dbReference type="Proteomes" id="UP000006727"/>
    </source>
</evidence>
<reference evidence="1 3" key="2">
    <citation type="journal article" date="2018" name="Plant J.">
        <title>The Physcomitrella patens chromosome-scale assembly reveals moss genome structure and evolution.</title>
        <authorList>
            <person name="Lang D."/>
            <person name="Ullrich K.K."/>
            <person name="Murat F."/>
            <person name="Fuchs J."/>
            <person name="Jenkins J."/>
            <person name="Haas F.B."/>
            <person name="Piednoel M."/>
            <person name="Gundlach H."/>
            <person name="Van Bel M."/>
            <person name="Meyberg R."/>
            <person name="Vives C."/>
            <person name="Morata J."/>
            <person name="Symeonidi A."/>
            <person name="Hiss M."/>
            <person name="Muchero W."/>
            <person name="Kamisugi Y."/>
            <person name="Saleh O."/>
            <person name="Blanc G."/>
            <person name="Decker E.L."/>
            <person name="van Gessel N."/>
            <person name="Grimwood J."/>
            <person name="Hayes R.D."/>
            <person name="Graham S.W."/>
            <person name="Gunter L.E."/>
            <person name="McDaniel S.F."/>
            <person name="Hoernstein S.N.W."/>
            <person name="Larsson A."/>
            <person name="Li F.W."/>
            <person name="Perroud P.F."/>
            <person name="Phillips J."/>
            <person name="Ranjan P."/>
            <person name="Rokshar D.S."/>
            <person name="Rothfels C.J."/>
            <person name="Schneider L."/>
            <person name="Shu S."/>
            <person name="Stevenson D.W."/>
            <person name="Thummler F."/>
            <person name="Tillich M."/>
            <person name="Villarreal Aguilar J.C."/>
            <person name="Widiez T."/>
            <person name="Wong G.K."/>
            <person name="Wymore A."/>
            <person name="Zhang Y."/>
            <person name="Zimmer A.D."/>
            <person name="Quatrano R.S."/>
            <person name="Mayer K.F.X."/>
            <person name="Goodstein D."/>
            <person name="Casacuberta J.M."/>
            <person name="Vandepoele K."/>
            <person name="Reski R."/>
            <person name="Cuming A.C."/>
            <person name="Tuskan G.A."/>
            <person name="Maumus F."/>
            <person name="Salse J."/>
            <person name="Schmutz J."/>
            <person name="Rensing S.A."/>
        </authorList>
    </citation>
    <scope>NUCLEOTIDE SEQUENCE [LARGE SCALE GENOMIC DNA]</scope>
    <source>
        <strain evidence="2 3">cv. Gransden 2004</strain>
    </source>
</reference>
<reference evidence="2" key="3">
    <citation type="submission" date="2020-12" db="UniProtKB">
        <authorList>
            <consortium name="EnsemblPlants"/>
        </authorList>
    </citation>
    <scope>IDENTIFICATION</scope>
</reference>
<gene>
    <name evidence="1" type="ORF">PHYPA_020580</name>
</gene>
<reference evidence="1 3" key="1">
    <citation type="journal article" date="2008" name="Science">
        <title>The Physcomitrella genome reveals evolutionary insights into the conquest of land by plants.</title>
        <authorList>
            <person name="Rensing S."/>
            <person name="Lang D."/>
            <person name="Zimmer A."/>
            <person name="Terry A."/>
            <person name="Salamov A."/>
            <person name="Shapiro H."/>
            <person name="Nishiyama T."/>
            <person name="Perroud P.-F."/>
            <person name="Lindquist E."/>
            <person name="Kamisugi Y."/>
            <person name="Tanahashi T."/>
            <person name="Sakakibara K."/>
            <person name="Fujita T."/>
            <person name="Oishi K."/>
            <person name="Shin-I T."/>
            <person name="Kuroki Y."/>
            <person name="Toyoda A."/>
            <person name="Suzuki Y."/>
            <person name="Hashimoto A."/>
            <person name="Yamaguchi K."/>
            <person name="Sugano A."/>
            <person name="Kohara Y."/>
            <person name="Fujiyama A."/>
            <person name="Anterola A."/>
            <person name="Aoki S."/>
            <person name="Ashton N."/>
            <person name="Barbazuk W.B."/>
            <person name="Barker E."/>
            <person name="Bennetzen J."/>
            <person name="Bezanilla M."/>
            <person name="Blankenship R."/>
            <person name="Cho S.H."/>
            <person name="Dutcher S."/>
            <person name="Estelle M."/>
            <person name="Fawcett J.A."/>
            <person name="Gundlach H."/>
            <person name="Hanada K."/>
            <person name="Heyl A."/>
            <person name="Hicks K.A."/>
            <person name="Hugh J."/>
            <person name="Lohr M."/>
            <person name="Mayer K."/>
            <person name="Melkozernov A."/>
            <person name="Murata T."/>
            <person name="Nelson D."/>
            <person name="Pils B."/>
            <person name="Prigge M."/>
            <person name="Reiss B."/>
            <person name="Renner T."/>
            <person name="Rombauts S."/>
            <person name="Rushton P."/>
            <person name="Sanderfoot A."/>
            <person name="Schween G."/>
            <person name="Shiu S.-H."/>
            <person name="Stueber K."/>
            <person name="Theodoulou F.L."/>
            <person name="Tu H."/>
            <person name="Van de Peer Y."/>
            <person name="Verrier P.J."/>
            <person name="Waters E."/>
            <person name="Wood A."/>
            <person name="Yang L."/>
            <person name="Cove D."/>
            <person name="Cuming A."/>
            <person name="Hasebe M."/>
            <person name="Lucas S."/>
            <person name="Mishler D.B."/>
            <person name="Reski R."/>
            <person name="Grigoriev I."/>
            <person name="Quatrano R.S."/>
            <person name="Boore J.L."/>
        </authorList>
    </citation>
    <scope>NUCLEOTIDE SEQUENCE [LARGE SCALE GENOMIC DNA]</scope>
    <source>
        <strain evidence="2 3">cv. Gransden 2004</strain>
    </source>
</reference>
<dbReference type="Proteomes" id="UP000006727">
    <property type="component" value="Chromosome 16"/>
</dbReference>
<evidence type="ECO:0000313" key="1">
    <source>
        <dbReference type="EMBL" id="PNR37471.1"/>
    </source>
</evidence>
<organism evidence="1">
    <name type="scientific">Physcomitrium patens</name>
    <name type="common">Spreading-leaved earth moss</name>
    <name type="synonym">Physcomitrella patens</name>
    <dbReference type="NCBI Taxonomy" id="3218"/>
    <lineage>
        <taxon>Eukaryota</taxon>
        <taxon>Viridiplantae</taxon>
        <taxon>Streptophyta</taxon>
        <taxon>Embryophyta</taxon>
        <taxon>Bryophyta</taxon>
        <taxon>Bryophytina</taxon>
        <taxon>Bryopsida</taxon>
        <taxon>Funariidae</taxon>
        <taxon>Funariales</taxon>
        <taxon>Funariaceae</taxon>
        <taxon>Physcomitrium</taxon>
    </lineage>
</organism>
<dbReference type="AlphaFoldDB" id="A0A2K1J7H1"/>
<accession>A0A2K1J7H1</accession>
<evidence type="ECO:0000313" key="2">
    <source>
        <dbReference type="EnsemblPlants" id="PAC:32985544.CDS.1"/>
    </source>
</evidence>
<protein>
    <submittedName>
        <fullName evidence="1 2">Uncharacterized protein</fullName>
    </submittedName>
</protein>
<dbReference type="Gramene" id="Pp3c16_6890V3.1">
    <property type="protein sequence ID" value="PAC:32985544.CDS.1"/>
    <property type="gene ID" value="Pp3c16_6890"/>
</dbReference>
<proteinExistence type="predicted"/>
<name>A0A2K1J7H1_PHYPA</name>